<evidence type="ECO:0000313" key="7">
    <source>
        <dbReference type="Proteomes" id="UP000325684"/>
    </source>
</evidence>
<dbReference type="EMBL" id="VCMV01000024">
    <property type="protein sequence ID" value="KAB0266055.1"/>
    <property type="molecule type" value="Genomic_DNA"/>
</dbReference>
<dbReference type="GO" id="GO:0005576">
    <property type="term" value="C:extracellular region"/>
    <property type="evidence" value="ECO:0007669"/>
    <property type="project" value="InterPro"/>
</dbReference>
<accession>A0A5N3P8Q5</accession>
<dbReference type="SUPFAM" id="SSF82171">
    <property type="entry name" value="DPP6 N-terminal domain-like"/>
    <property type="match status" value="2"/>
</dbReference>
<sequence length="1176" mass="121884">MSLTLTLESVTRPTSADVIKRISLTTAGGEADGQSNDACLSLDGRFVVFTSTAPNLGSGGLRQIFRKDLISGEVTLVSGDTAHAPANAQSFTAAVSQDGRYVVFTSAATNLVAGVSDGTQHVFRKDMMTGTIELVSATGDAAPAAANKASNDPQISADGNYVLFSSAATNLVPGDVTGFADIFRKNLATGEIVLVSADQAHTQANGSSAVARMSADGRFVVFESAADNLVAGDVNATTDIFRKDVQTGEIVLVSAAADGTHTQLNQSSSNAQISLDGRYVVFTSRDSNLVAGDTNGVADVFRKDLATGEIVLVSTAGDAAHTQGTGASDFAQISADGRYVTFSSAATDLVEGDTNGVTDVFHKDLLTGDLMRLTSTAPAQGHVEANRESFAGSLSADGRFAIFHSAASNLVSGTAAGEDIFLNDLTTGEITLVSRGLQPGGGQSLNADINADGRYAVFESFSFNLASPDVNNTKDIFRKDLVTGEVILVSTAGNAAHTQADRMSTSAKISANGQYVLFQSAATNLVAGDALGFSDIFRKDLSTGDLVLVSAAANGTAPGNGDSSGGEMTFDGKYAVFSSRATDIVAGDANGVADVFWRDLTTGQVRLVSQASDATQGNLASIKPHVSAFGTYVVFESSSSTLVLNDTNATTDIFRKNVLTGDIVRVSTAGDAAHTQGNADSHNARISADGRYVVFESKASNLVTGDTNNVPDIFVKDLDTGEIIRVSTAADAAHTQGNWASSNAKFSNDGRYVIFESFASNFVAGDTNGGTDIFRKDLVTGEIIRLSETNIPAEGLEQATGEANLNAFSSDGRYLVIDTSASNLVAGDTNRGGDIFLADAELMQNAQAVAEQRFLKLSLAVDAASSAVTVAWGDGSISAVQPVAGRASFSHVYDSTGLKAATVSVHDGALTWTVPYEINLTSGQMTRNTALPDTISGGAGNDSLVGDAGANILIGNGGNDSYVVNDLRDVVRETVGGGFDTVTTSVSFALASDAEIEIVMAAGAAPLSLTGNASANTLNGNAAANRIAGGDGTDTLRGLSGNDALLGDFGNDRLYGSSGKDILTGGNGRDIFVFDTRANKTSNLDKITDFSVRDDTIWLENTYFKVGKGSASKPTKMSKKMFWSGTSAHDADDRIIYNKKNGVLSYDGDGTGGRKAVEIAVLKKNLKMTDADFYVI</sequence>
<keyword evidence="2" id="KW-0800">Toxin</keyword>
<dbReference type="Gene3D" id="2.120.10.30">
    <property type="entry name" value="TolB, C-terminal domain"/>
    <property type="match status" value="3"/>
</dbReference>
<evidence type="ECO:0000256" key="4">
    <source>
        <dbReference type="ARBA" id="ARBA00023026"/>
    </source>
</evidence>
<gene>
    <name evidence="6" type="ORF">FEZ63_14935</name>
</gene>
<keyword evidence="4" id="KW-0843">Virulence</keyword>
<keyword evidence="5" id="KW-0472">Membrane</keyword>
<dbReference type="PANTHER" id="PTHR36842">
    <property type="entry name" value="PROTEIN TOLB HOMOLOG"/>
    <property type="match status" value="1"/>
</dbReference>
<evidence type="ECO:0000256" key="3">
    <source>
        <dbReference type="ARBA" id="ARBA00022737"/>
    </source>
</evidence>
<dbReference type="InterPro" id="IPR001343">
    <property type="entry name" value="Hemolysn_Ca-bd"/>
</dbReference>
<dbReference type="Pfam" id="PF00353">
    <property type="entry name" value="HemolysinCabind"/>
    <property type="match status" value="2"/>
</dbReference>
<name>A0A5N3P8Q5_9HYPH</name>
<dbReference type="PRINTS" id="PR00313">
    <property type="entry name" value="CABNDNGRPT"/>
</dbReference>
<keyword evidence="3" id="KW-0677">Repeat</keyword>
<organism evidence="6 7">
    <name type="scientific">Microvirga brassicacearum</name>
    <dbReference type="NCBI Taxonomy" id="2580413"/>
    <lineage>
        <taxon>Bacteria</taxon>
        <taxon>Pseudomonadati</taxon>
        <taxon>Pseudomonadota</taxon>
        <taxon>Alphaproteobacteria</taxon>
        <taxon>Hyphomicrobiales</taxon>
        <taxon>Methylobacteriaceae</taxon>
        <taxon>Microvirga</taxon>
    </lineage>
</organism>
<dbReference type="GO" id="GO:0016020">
    <property type="term" value="C:membrane"/>
    <property type="evidence" value="ECO:0007669"/>
    <property type="project" value="UniProtKB-SubCell"/>
</dbReference>
<dbReference type="AlphaFoldDB" id="A0A5N3P8Q5"/>
<evidence type="ECO:0000256" key="1">
    <source>
        <dbReference type="ARBA" id="ARBA00004370"/>
    </source>
</evidence>
<dbReference type="RefSeq" id="WP_150945845.1">
    <property type="nucleotide sequence ID" value="NZ_VCMV01000024.1"/>
</dbReference>
<comment type="subcellular location">
    <subcellularLocation>
        <location evidence="1">Membrane</location>
    </subcellularLocation>
</comment>
<dbReference type="PROSITE" id="PS00330">
    <property type="entry name" value="HEMOLYSIN_CALCIUM"/>
    <property type="match status" value="1"/>
</dbReference>
<proteinExistence type="predicted"/>
<dbReference type="InterPro" id="IPR018511">
    <property type="entry name" value="Hemolysin-typ_Ca-bd_CS"/>
</dbReference>
<dbReference type="InterPro" id="IPR003995">
    <property type="entry name" value="RTX_toxin_determinant-A"/>
</dbReference>
<evidence type="ECO:0000256" key="5">
    <source>
        <dbReference type="ARBA" id="ARBA00023136"/>
    </source>
</evidence>
<dbReference type="GO" id="GO:0090729">
    <property type="term" value="F:toxin activity"/>
    <property type="evidence" value="ECO:0007669"/>
    <property type="project" value="UniProtKB-KW"/>
</dbReference>
<dbReference type="Gene3D" id="2.150.10.10">
    <property type="entry name" value="Serralysin-like metalloprotease, C-terminal"/>
    <property type="match status" value="1"/>
</dbReference>
<dbReference type="PANTHER" id="PTHR36842:SF1">
    <property type="entry name" value="PROTEIN TOLB"/>
    <property type="match status" value="1"/>
</dbReference>
<dbReference type="SUPFAM" id="SSF51120">
    <property type="entry name" value="beta-Roll"/>
    <property type="match status" value="1"/>
</dbReference>
<dbReference type="Proteomes" id="UP000325684">
    <property type="component" value="Unassembled WGS sequence"/>
</dbReference>
<keyword evidence="7" id="KW-1185">Reference proteome</keyword>
<dbReference type="OrthoDB" id="7314239at2"/>
<reference evidence="6 7" key="1">
    <citation type="journal article" date="2019" name="Microorganisms">
        <title>Genome Insights into the Novel Species Microvirga brassicacearum, a Rapeseed Endophyte with Biotechnological Potential.</title>
        <authorList>
            <person name="Jimenez-Gomez A."/>
            <person name="Saati-Santamaria Z."/>
            <person name="Igual J.M."/>
            <person name="Rivas R."/>
            <person name="Mateos P.F."/>
            <person name="Garcia-Fraile P."/>
        </authorList>
    </citation>
    <scope>NUCLEOTIDE SEQUENCE [LARGE SCALE GENOMIC DNA]</scope>
    <source>
        <strain evidence="6 7">CDVBN77</strain>
    </source>
</reference>
<comment type="caution">
    <text evidence="6">The sequence shown here is derived from an EMBL/GenBank/DDBJ whole genome shotgun (WGS) entry which is preliminary data.</text>
</comment>
<evidence type="ECO:0000313" key="6">
    <source>
        <dbReference type="EMBL" id="KAB0266055.1"/>
    </source>
</evidence>
<dbReference type="GO" id="GO:0005509">
    <property type="term" value="F:calcium ion binding"/>
    <property type="evidence" value="ECO:0007669"/>
    <property type="project" value="InterPro"/>
</dbReference>
<evidence type="ECO:0000256" key="2">
    <source>
        <dbReference type="ARBA" id="ARBA00022656"/>
    </source>
</evidence>
<dbReference type="PRINTS" id="PR01488">
    <property type="entry name" value="RTXTOXINA"/>
</dbReference>
<dbReference type="InterPro" id="IPR011049">
    <property type="entry name" value="Serralysin-like_metalloprot_C"/>
</dbReference>
<protein>
    <recommendedName>
        <fullName evidence="8">Calcium-binding protein</fullName>
    </recommendedName>
</protein>
<dbReference type="InterPro" id="IPR011042">
    <property type="entry name" value="6-blade_b-propeller_TolB-like"/>
</dbReference>
<evidence type="ECO:0008006" key="8">
    <source>
        <dbReference type="Google" id="ProtNLM"/>
    </source>
</evidence>